<dbReference type="InterPro" id="IPR009057">
    <property type="entry name" value="Homeodomain-like_sf"/>
</dbReference>
<accession>A0ABR5AVU3</accession>
<dbReference type="SUPFAM" id="SSF46689">
    <property type="entry name" value="Homeodomain-like"/>
    <property type="match status" value="1"/>
</dbReference>
<dbReference type="InterPro" id="IPR025944">
    <property type="entry name" value="Sigma_54_int_dom_CS"/>
</dbReference>
<sequence>MSSVNAVAAVIQTFSELLQIEIAFFNQEGMLTASTAEYRKRKGNRVHLPFFKKLYKHPISFIQKPGHMKMCQGCHFQKNCPSTVEIVRNIVENGRHYGYLTFASFSLDGQNELMDKQKEYSYWMSQLSQTIMHILHALGDFQLVSKKEKEKTDYILGNNKALNDLKELLKNLVNSSSSIAITGETGTGKSLLAKLIHEQSIFRKGNFIEINCASIPEALFESELFGYEEGAFTGARKKGKPGYFELADRGTLFLDEIADLPLSMQPKLLKVLQDGIVQRIGSTIPKKVNVRVIAAANQSLEHLVESKQFRSDLYYRLNVIPIHLPPLRERKEDIAEIVPVLMERLQDRTGKFIQGCEPEFLKRLKQHHWPGNIRELENILEYSMNMERGQQLTISSLPSAFKEATASHPYSPNEKQGFKQMEKEMLIQKLNLYGYDHEGKKLAAEDLGVSVRTIYRKIGQLDIPIPVK</sequence>
<evidence type="ECO:0000256" key="3">
    <source>
        <dbReference type="ARBA" id="ARBA00023015"/>
    </source>
</evidence>
<evidence type="ECO:0000256" key="2">
    <source>
        <dbReference type="ARBA" id="ARBA00022840"/>
    </source>
</evidence>
<keyword evidence="2" id="KW-0067">ATP-binding</keyword>
<comment type="caution">
    <text evidence="6">The sequence shown here is derived from an EMBL/GenBank/DDBJ whole genome shotgun (WGS) entry which is preliminary data.</text>
</comment>
<gene>
    <name evidence="6" type="ORF">SD77_3662</name>
</gene>
<dbReference type="RefSeq" id="WP_082040209.1">
    <property type="nucleotide sequence ID" value="NZ_JARTHD010000031.1"/>
</dbReference>
<dbReference type="PANTHER" id="PTHR32071:SF57">
    <property type="entry name" value="C4-DICARBOXYLATE TRANSPORT TRANSCRIPTIONAL REGULATORY PROTEIN DCTD"/>
    <property type="match status" value="1"/>
</dbReference>
<proteinExistence type="predicted"/>
<dbReference type="InterPro" id="IPR003593">
    <property type="entry name" value="AAA+_ATPase"/>
</dbReference>
<dbReference type="Gene3D" id="1.10.8.60">
    <property type="match status" value="1"/>
</dbReference>
<dbReference type="SUPFAM" id="SSF52540">
    <property type="entry name" value="P-loop containing nucleoside triphosphate hydrolases"/>
    <property type="match status" value="1"/>
</dbReference>
<dbReference type="InterPro" id="IPR002078">
    <property type="entry name" value="Sigma_54_int"/>
</dbReference>
<keyword evidence="1" id="KW-0547">Nucleotide-binding</keyword>
<evidence type="ECO:0000313" key="7">
    <source>
        <dbReference type="Proteomes" id="UP000031982"/>
    </source>
</evidence>
<keyword evidence="3" id="KW-0805">Transcription regulation</keyword>
<keyword evidence="4" id="KW-0804">Transcription</keyword>
<protein>
    <submittedName>
        <fullName evidence="6">Transcriptional regulator BkdR of isoleucine and valine catabolism operon</fullName>
    </submittedName>
</protein>
<dbReference type="InterPro" id="IPR027417">
    <property type="entry name" value="P-loop_NTPase"/>
</dbReference>
<evidence type="ECO:0000256" key="1">
    <source>
        <dbReference type="ARBA" id="ARBA00022741"/>
    </source>
</evidence>
<dbReference type="CDD" id="cd00009">
    <property type="entry name" value="AAA"/>
    <property type="match status" value="1"/>
</dbReference>
<dbReference type="EMBL" id="JXLP01000005">
    <property type="protein sequence ID" value="KIL78861.1"/>
    <property type="molecule type" value="Genomic_DNA"/>
</dbReference>
<feature type="domain" description="Sigma-54 factor interaction" evidence="5">
    <location>
        <begin position="155"/>
        <end position="385"/>
    </location>
</feature>
<dbReference type="SMART" id="SM00382">
    <property type="entry name" value="AAA"/>
    <property type="match status" value="1"/>
</dbReference>
<dbReference type="Pfam" id="PF25601">
    <property type="entry name" value="AAA_lid_14"/>
    <property type="match status" value="1"/>
</dbReference>
<keyword evidence="7" id="KW-1185">Reference proteome</keyword>
<reference evidence="6 7" key="1">
    <citation type="submission" date="2015-01" db="EMBL/GenBank/DDBJ databases">
        <title>Genome Assembly of Bacillus badius MTCC 1458.</title>
        <authorList>
            <person name="Verma A."/>
            <person name="Khatri I."/>
            <person name="Mual P."/>
            <person name="Subramanian S."/>
            <person name="Krishnamurthi S."/>
        </authorList>
    </citation>
    <scope>NUCLEOTIDE SEQUENCE [LARGE SCALE GENOMIC DNA]</scope>
    <source>
        <strain evidence="6 7">MTCC 1458</strain>
    </source>
</reference>
<dbReference type="PROSITE" id="PS00688">
    <property type="entry name" value="SIGMA54_INTERACT_3"/>
    <property type="match status" value="1"/>
</dbReference>
<dbReference type="InterPro" id="IPR058031">
    <property type="entry name" value="AAA_lid_NorR"/>
</dbReference>
<evidence type="ECO:0000256" key="4">
    <source>
        <dbReference type="ARBA" id="ARBA00023163"/>
    </source>
</evidence>
<organism evidence="6 7">
    <name type="scientific">Bacillus badius</name>
    <dbReference type="NCBI Taxonomy" id="1455"/>
    <lineage>
        <taxon>Bacteria</taxon>
        <taxon>Bacillati</taxon>
        <taxon>Bacillota</taxon>
        <taxon>Bacilli</taxon>
        <taxon>Bacillales</taxon>
        <taxon>Bacillaceae</taxon>
        <taxon>Pseudobacillus</taxon>
    </lineage>
</organism>
<dbReference type="PANTHER" id="PTHR32071">
    <property type="entry name" value="TRANSCRIPTIONAL REGULATORY PROTEIN"/>
    <property type="match status" value="1"/>
</dbReference>
<name>A0ABR5AVU3_BACBA</name>
<dbReference type="Pfam" id="PF00158">
    <property type="entry name" value="Sigma54_activat"/>
    <property type="match status" value="1"/>
</dbReference>
<dbReference type="Gene3D" id="1.10.10.60">
    <property type="entry name" value="Homeodomain-like"/>
    <property type="match status" value="1"/>
</dbReference>
<evidence type="ECO:0000259" key="5">
    <source>
        <dbReference type="PROSITE" id="PS50045"/>
    </source>
</evidence>
<evidence type="ECO:0000313" key="6">
    <source>
        <dbReference type="EMBL" id="KIL78861.1"/>
    </source>
</evidence>
<dbReference type="Gene3D" id="3.40.50.300">
    <property type="entry name" value="P-loop containing nucleotide triphosphate hydrolases"/>
    <property type="match status" value="1"/>
</dbReference>
<dbReference type="PROSITE" id="PS50045">
    <property type="entry name" value="SIGMA54_INTERACT_4"/>
    <property type="match status" value="1"/>
</dbReference>
<dbReference type="Proteomes" id="UP000031982">
    <property type="component" value="Unassembled WGS sequence"/>
</dbReference>